<feature type="binding site" evidence="11">
    <location>
        <begin position="24"/>
        <end position="34"/>
    </location>
    <ligand>
        <name>ATP</name>
        <dbReference type="ChEBI" id="CHEBI:30616"/>
    </ligand>
</feature>
<evidence type="ECO:0000256" key="4">
    <source>
        <dbReference type="ARBA" id="ARBA00022741"/>
    </source>
</evidence>
<dbReference type="UniPathway" id="UPA00391"/>
<dbReference type="STRING" id="1434111.MSLAZ_2704"/>
<evidence type="ECO:0000313" key="12">
    <source>
        <dbReference type="EMBL" id="AKB75965.1"/>
    </source>
</evidence>
<evidence type="ECO:0000256" key="9">
    <source>
        <dbReference type="ARBA" id="ARBA00039149"/>
    </source>
</evidence>
<keyword evidence="2 11" id="KW-0436">Ligase</keyword>
<dbReference type="AlphaFoldDB" id="A0A0E3WTB9"/>
<evidence type="ECO:0000256" key="8">
    <source>
        <dbReference type="ARBA" id="ARBA00037993"/>
    </source>
</evidence>
<keyword evidence="4 11" id="KW-0547">Nucleotide-binding</keyword>
<dbReference type="PATRIC" id="fig|1434111.4.peg.3582"/>
<feature type="binding site" evidence="11">
    <location>
        <position position="220"/>
    </location>
    <ligand>
        <name>Zn(2+)</name>
        <dbReference type="ChEBI" id="CHEBI:29105"/>
    </ligand>
</feature>
<feature type="binding site" evidence="11">
    <location>
        <position position="212"/>
    </location>
    <ligand>
        <name>Zn(2+)</name>
        <dbReference type="ChEBI" id="CHEBI:29105"/>
    </ligand>
</feature>
<dbReference type="EMBL" id="CP009515">
    <property type="protein sequence ID" value="AKB75965.1"/>
    <property type="molecule type" value="Genomic_DNA"/>
</dbReference>
<dbReference type="Gene3D" id="3.40.50.620">
    <property type="entry name" value="HUPs"/>
    <property type="match status" value="1"/>
</dbReference>
<dbReference type="GO" id="GO:0016879">
    <property type="term" value="F:ligase activity, forming carbon-nitrogen bonds"/>
    <property type="evidence" value="ECO:0007669"/>
    <property type="project" value="UniProtKB-UniRule"/>
</dbReference>
<accession>A0A0E3WTB9</accession>
<evidence type="ECO:0000313" key="13">
    <source>
        <dbReference type="Proteomes" id="UP000033072"/>
    </source>
</evidence>
<evidence type="ECO:0000256" key="2">
    <source>
        <dbReference type="ARBA" id="ARBA00022598"/>
    </source>
</evidence>
<dbReference type="NCBIfam" id="TIGR00364">
    <property type="entry name" value="7-cyano-7-deazaguanine synthase QueC"/>
    <property type="match status" value="1"/>
</dbReference>
<evidence type="ECO:0000256" key="5">
    <source>
        <dbReference type="ARBA" id="ARBA00022833"/>
    </source>
</evidence>
<comment type="similarity">
    <text evidence="8 11">Belongs to the QueC family.</text>
</comment>
<dbReference type="InterPro" id="IPR014729">
    <property type="entry name" value="Rossmann-like_a/b/a_fold"/>
</dbReference>
<comment type="cofactor">
    <cofactor evidence="11">
        <name>Zn(2+)</name>
        <dbReference type="ChEBI" id="CHEBI:29105"/>
    </cofactor>
    <text evidence="11">Binds 1 zinc ion per subunit.</text>
</comment>
<name>A0A0E3WTB9_9EURY</name>
<dbReference type="PANTHER" id="PTHR42914">
    <property type="entry name" value="7-CYANO-7-DEAZAGUANINE SYNTHASE"/>
    <property type="match status" value="1"/>
</dbReference>
<dbReference type="SUPFAM" id="SSF52402">
    <property type="entry name" value="Adenine nucleotide alpha hydrolases-like"/>
    <property type="match status" value="1"/>
</dbReference>
<dbReference type="KEGG" id="mls:MSLAZ_2704"/>
<protein>
    <recommendedName>
        <fullName evidence="9 11">7-cyano-7-deazaguanine synthase</fullName>
        <ecNumber evidence="9 11">6.3.4.20</ecNumber>
    </recommendedName>
    <alternativeName>
        <fullName evidence="11">7-cyano-7-carbaguanine synthase</fullName>
    </alternativeName>
    <alternativeName>
        <fullName evidence="11">Archaeosine biosynthesis protein QueC</fullName>
    </alternativeName>
    <alternativeName>
        <fullName evidence="11">PreQ(0) synthase</fullName>
    </alternativeName>
</protein>
<evidence type="ECO:0000256" key="3">
    <source>
        <dbReference type="ARBA" id="ARBA00022723"/>
    </source>
</evidence>
<dbReference type="GO" id="GO:0008270">
    <property type="term" value="F:zinc ion binding"/>
    <property type="evidence" value="ECO:0007669"/>
    <property type="project" value="UniProtKB-UniRule"/>
</dbReference>
<dbReference type="HOGENOM" id="CLU_081854_1_0_2"/>
<keyword evidence="13" id="KW-1185">Reference proteome</keyword>
<reference evidence="12 13" key="1">
    <citation type="submission" date="2014-07" db="EMBL/GenBank/DDBJ databases">
        <title>Methanogenic archaea and the global carbon cycle.</title>
        <authorList>
            <person name="Henriksen J.R."/>
            <person name="Luke J."/>
            <person name="Reinhart S."/>
            <person name="Benedict M.N."/>
            <person name="Youngblut N.D."/>
            <person name="Metcalf M.E."/>
            <person name="Whitaker R.J."/>
            <person name="Metcalf W.W."/>
        </authorList>
    </citation>
    <scope>NUCLEOTIDE SEQUENCE [LARGE SCALE GENOMIC DNA]</scope>
    <source>
        <strain evidence="12 13">Z-7289</strain>
    </source>
</reference>
<dbReference type="Proteomes" id="UP000033072">
    <property type="component" value="Chromosome"/>
</dbReference>
<dbReference type="HAMAP" id="MF_01633">
    <property type="entry name" value="QueC"/>
    <property type="match status" value="1"/>
</dbReference>
<gene>
    <name evidence="11" type="primary">queC</name>
    <name evidence="12" type="ORF">MSLAZ_2704</name>
</gene>
<dbReference type="CDD" id="cd01995">
    <property type="entry name" value="QueC-like"/>
    <property type="match status" value="1"/>
</dbReference>
<comment type="pathway">
    <text evidence="1 11">Purine metabolism; 7-cyano-7-deazaguanine biosynthesis.</text>
</comment>
<comment type="catalytic activity">
    <reaction evidence="10 11">
        <text>7-carboxy-7-carbaguanine + NH4(+) + 2 ATP = 7-cyano-7-carbaguanine + 2 AMP + 2 diphosphate + 2 H(+)</text>
        <dbReference type="Rhea" id="RHEA:27982"/>
        <dbReference type="ChEBI" id="CHEBI:15378"/>
        <dbReference type="ChEBI" id="CHEBI:28938"/>
        <dbReference type="ChEBI" id="CHEBI:30616"/>
        <dbReference type="ChEBI" id="CHEBI:33019"/>
        <dbReference type="ChEBI" id="CHEBI:45075"/>
        <dbReference type="ChEBI" id="CHEBI:61036"/>
        <dbReference type="ChEBI" id="CHEBI:456215"/>
        <dbReference type="EC" id="6.3.4.20"/>
    </reaction>
</comment>
<keyword evidence="3 11" id="KW-0479">Metal-binding</keyword>
<evidence type="ECO:0000256" key="6">
    <source>
        <dbReference type="ARBA" id="ARBA00022840"/>
    </source>
</evidence>
<sequence length="248" mass="27492">MGNTGKLFQKIRDSELKMKAITLLSSGLDSVAALAIAAESLEIEMALTFDYGQRACRREIEYSRKVCEHFGIEHRVIKLDWLAEITHTSLVNREEEVPALSLEDIDEAAPTAITEASAKAVWVPNRNGVMLNIAGSFAESRGCDYLVVGFNEEEAGTFPDNSLDYVEAMDHAFSYSTQNGVRVLAPLIKLGKTEIVKKALEVKAPLEYSWSCYHGEETPCRKCESCVRRARAFKNAGVKDPLLERSGI</sequence>
<proteinExistence type="inferred from homology"/>
<dbReference type="PIRSF" id="PIRSF006293">
    <property type="entry name" value="ExsB"/>
    <property type="match status" value="1"/>
</dbReference>
<dbReference type="Pfam" id="PF06508">
    <property type="entry name" value="QueC"/>
    <property type="match status" value="1"/>
</dbReference>
<feature type="binding site" evidence="11">
    <location>
        <position position="226"/>
    </location>
    <ligand>
        <name>Zn(2+)</name>
        <dbReference type="ChEBI" id="CHEBI:29105"/>
    </ligand>
</feature>
<feature type="binding site" evidence="11">
    <location>
        <position position="223"/>
    </location>
    <ligand>
        <name>Zn(2+)</name>
        <dbReference type="ChEBI" id="CHEBI:29105"/>
    </ligand>
</feature>
<keyword evidence="5 11" id="KW-0862">Zinc</keyword>
<organism evidence="12 13">
    <name type="scientific">Methanosarcina lacustris Z-7289</name>
    <dbReference type="NCBI Taxonomy" id="1434111"/>
    <lineage>
        <taxon>Archaea</taxon>
        <taxon>Methanobacteriati</taxon>
        <taxon>Methanobacteriota</taxon>
        <taxon>Stenosarchaea group</taxon>
        <taxon>Methanomicrobia</taxon>
        <taxon>Methanosarcinales</taxon>
        <taxon>Methanosarcinaceae</taxon>
        <taxon>Methanosarcina</taxon>
    </lineage>
</organism>
<keyword evidence="6 11" id="KW-0067">ATP-binding</keyword>
<evidence type="ECO:0000256" key="10">
    <source>
        <dbReference type="ARBA" id="ARBA00047890"/>
    </source>
</evidence>
<evidence type="ECO:0000256" key="11">
    <source>
        <dbReference type="HAMAP-Rule" id="MF_01633"/>
    </source>
</evidence>
<evidence type="ECO:0000256" key="1">
    <source>
        <dbReference type="ARBA" id="ARBA00005061"/>
    </source>
</evidence>
<comment type="function">
    <text evidence="7 11">Catalyzes the ATP-dependent conversion of 7-carboxy-7-deazaguanine (CDG) to 7-cyano-7-deazaguanine (preQ(0)).</text>
</comment>
<evidence type="ECO:0000256" key="7">
    <source>
        <dbReference type="ARBA" id="ARBA00037768"/>
    </source>
</evidence>
<dbReference type="InterPro" id="IPR018317">
    <property type="entry name" value="QueC"/>
</dbReference>
<dbReference type="GO" id="GO:0005524">
    <property type="term" value="F:ATP binding"/>
    <property type="evidence" value="ECO:0007669"/>
    <property type="project" value="UniProtKB-UniRule"/>
</dbReference>
<dbReference type="PANTHER" id="PTHR42914:SF1">
    <property type="entry name" value="7-CYANO-7-DEAZAGUANINE SYNTHASE"/>
    <property type="match status" value="1"/>
</dbReference>
<dbReference type="EC" id="6.3.4.20" evidence="9 11"/>